<evidence type="ECO:0000313" key="2">
    <source>
        <dbReference type="EMBL" id="KAF9763177.1"/>
    </source>
</evidence>
<organism evidence="2 3">
    <name type="scientific">Nosema granulosis</name>
    <dbReference type="NCBI Taxonomy" id="83296"/>
    <lineage>
        <taxon>Eukaryota</taxon>
        <taxon>Fungi</taxon>
        <taxon>Fungi incertae sedis</taxon>
        <taxon>Microsporidia</taxon>
        <taxon>Nosematidae</taxon>
        <taxon>Nosema</taxon>
    </lineage>
</organism>
<reference evidence="2 3" key="1">
    <citation type="journal article" date="2020" name="Genome Biol. Evol.">
        <title>Comparative genomics of strictly vertically transmitted, feminizing microsporidia endosymbionts of amphipod crustaceans.</title>
        <authorList>
            <person name="Cormier A."/>
            <person name="Chebbi M.A."/>
            <person name="Giraud I."/>
            <person name="Wattier R."/>
            <person name="Teixeira M."/>
            <person name="Gilbert C."/>
            <person name="Rigaud T."/>
            <person name="Cordaux R."/>
        </authorList>
    </citation>
    <scope>NUCLEOTIDE SEQUENCE [LARGE SCALE GENOMIC DNA]</scope>
    <source>
        <strain evidence="2 3">Ou3-Ou53</strain>
    </source>
</reference>
<sequence>MVLLFTFIVLSLQITSFHDYLLKSTKIPNDEAINKVYSDLLTSKFKNTHNIVNEMYSKALHNKMLLNKRPETSSSLLCDAETVKKMILLMNLDHVGLCDVKFSQFISALSKSINKICVHNTPAIQSVFSESLLGCNDKTFETISTRDIVPVETKTYVDTEYQIPPPIDRFEGPSCPTFRPTCGESSKMPLAKLLIKYDQKKGSNCPGGDCSLSIKTRSFINHEKEMFY</sequence>
<accession>A0A9P6KZ58</accession>
<name>A0A9P6KZ58_9MICR</name>
<keyword evidence="1" id="KW-0732">Signal</keyword>
<dbReference type="Proteomes" id="UP000740883">
    <property type="component" value="Unassembled WGS sequence"/>
</dbReference>
<evidence type="ECO:0000256" key="1">
    <source>
        <dbReference type="SAM" id="SignalP"/>
    </source>
</evidence>
<comment type="caution">
    <text evidence="2">The sequence shown here is derived from an EMBL/GenBank/DDBJ whole genome shotgun (WGS) entry which is preliminary data.</text>
</comment>
<keyword evidence="3" id="KW-1185">Reference proteome</keyword>
<gene>
    <name evidence="2" type="ORF">NGRA_1447</name>
</gene>
<proteinExistence type="predicted"/>
<evidence type="ECO:0000313" key="3">
    <source>
        <dbReference type="Proteomes" id="UP000740883"/>
    </source>
</evidence>
<protein>
    <submittedName>
        <fullName evidence="2">Uncharacterized protein</fullName>
    </submittedName>
</protein>
<feature type="chain" id="PRO_5040186786" evidence="1">
    <location>
        <begin position="17"/>
        <end position="228"/>
    </location>
</feature>
<feature type="signal peptide" evidence="1">
    <location>
        <begin position="1"/>
        <end position="16"/>
    </location>
</feature>
<dbReference type="EMBL" id="SBJO01000093">
    <property type="protein sequence ID" value="KAF9763177.1"/>
    <property type="molecule type" value="Genomic_DNA"/>
</dbReference>
<dbReference type="AlphaFoldDB" id="A0A9P6KZ58"/>